<evidence type="ECO:0000313" key="1">
    <source>
        <dbReference type="EMBL" id="TIB95724.1"/>
    </source>
</evidence>
<dbReference type="EMBL" id="SPRH01000083">
    <property type="protein sequence ID" value="TIB95724.1"/>
    <property type="molecule type" value="Genomic_DNA"/>
</dbReference>
<sequence>MESRDRVASEACPPCRTCEYRRLDRYNECLSNVFLSLSPLYVGTMSRSRLAVKEALPLND</sequence>
<accession>A0A4T0NFL7</accession>
<protein>
    <submittedName>
        <fullName evidence="1">Uncharacterized protein</fullName>
    </submittedName>
</protein>
<dbReference type="SUPFAM" id="SSF50129">
    <property type="entry name" value="GroES-like"/>
    <property type="match status" value="1"/>
</dbReference>
<name>A0A4T0NFL7_9BASI</name>
<comment type="caution">
    <text evidence="1">The sequence shown here is derived from an EMBL/GenBank/DDBJ whole genome shotgun (WGS) entry which is preliminary data.</text>
</comment>
<dbReference type="Proteomes" id="UP000307169">
    <property type="component" value="Unassembled WGS sequence"/>
</dbReference>
<dbReference type="Proteomes" id="UP000309601">
    <property type="component" value="Unassembled WGS sequence"/>
</dbReference>
<dbReference type="AlphaFoldDB" id="A0A4T0NFL7"/>
<proteinExistence type="predicted"/>
<evidence type="ECO:0000313" key="4">
    <source>
        <dbReference type="Proteomes" id="UP000309601"/>
    </source>
</evidence>
<dbReference type="EMBL" id="SPRW01000076">
    <property type="protein sequence ID" value="TIC60712.1"/>
    <property type="molecule type" value="Genomic_DNA"/>
</dbReference>
<evidence type="ECO:0000313" key="2">
    <source>
        <dbReference type="EMBL" id="TIC60712.1"/>
    </source>
</evidence>
<reference evidence="3 4" key="1">
    <citation type="submission" date="2019-03" db="EMBL/GenBank/DDBJ databases">
        <title>Sequencing 25 genomes of Wallemia mellicola.</title>
        <authorList>
            <person name="Gostincar C."/>
        </authorList>
    </citation>
    <scope>NUCLEOTIDE SEQUENCE [LARGE SCALE GENOMIC DNA]</scope>
    <source>
        <strain evidence="1 3">EXF-1262</strain>
        <strain evidence="2 4">EXF-1274</strain>
    </source>
</reference>
<dbReference type="InterPro" id="IPR011032">
    <property type="entry name" value="GroES-like_sf"/>
</dbReference>
<organism evidence="1 3">
    <name type="scientific">Wallemia mellicola</name>
    <dbReference type="NCBI Taxonomy" id="1708541"/>
    <lineage>
        <taxon>Eukaryota</taxon>
        <taxon>Fungi</taxon>
        <taxon>Dikarya</taxon>
        <taxon>Basidiomycota</taxon>
        <taxon>Wallemiomycotina</taxon>
        <taxon>Wallemiomycetes</taxon>
        <taxon>Wallemiales</taxon>
        <taxon>Wallemiaceae</taxon>
        <taxon>Wallemia</taxon>
    </lineage>
</organism>
<evidence type="ECO:0000313" key="3">
    <source>
        <dbReference type="Proteomes" id="UP000307169"/>
    </source>
</evidence>
<gene>
    <name evidence="2" type="ORF">E3Q02_04177</name>
    <name evidence="1" type="ORF">E3Q17_04179</name>
</gene>